<dbReference type="Proteomes" id="UP000193642">
    <property type="component" value="Unassembled WGS sequence"/>
</dbReference>
<dbReference type="InterPro" id="IPR012981">
    <property type="entry name" value="PIH1_N"/>
</dbReference>
<evidence type="ECO:0000256" key="1">
    <source>
        <dbReference type="ARBA" id="ARBA00008511"/>
    </source>
</evidence>
<feature type="domain" description="PIH1 N-terminal" evidence="2">
    <location>
        <begin position="34"/>
        <end position="163"/>
    </location>
</feature>
<name>A0A1Y2CTZ0_9FUNG</name>
<comment type="similarity">
    <text evidence="1">Belongs to the PIH1 family.</text>
</comment>
<proteinExistence type="inferred from homology"/>
<dbReference type="AlphaFoldDB" id="A0A1Y2CTZ0"/>
<comment type="caution">
    <text evidence="3">The sequence shown here is derived from an EMBL/GenBank/DDBJ whole genome shotgun (WGS) entry which is preliminary data.</text>
</comment>
<evidence type="ECO:0000313" key="3">
    <source>
        <dbReference type="EMBL" id="ORY50491.1"/>
    </source>
</evidence>
<evidence type="ECO:0000313" key="4">
    <source>
        <dbReference type="Proteomes" id="UP000193642"/>
    </source>
</evidence>
<organism evidence="3 4">
    <name type="scientific">Rhizoclosmatium globosum</name>
    <dbReference type="NCBI Taxonomy" id="329046"/>
    <lineage>
        <taxon>Eukaryota</taxon>
        <taxon>Fungi</taxon>
        <taxon>Fungi incertae sedis</taxon>
        <taxon>Chytridiomycota</taxon>
        <taxon>Chytridiomycota incertae sedis</taxon>
        <taxon>Chytridiomycetes</taxon>
        <taxon>Chytridiales</taxon>
        <taxon>Chytriomycetaceae</taxon>
        <taxon>Rhizoclosmatium</taxon>
    </lineage>
</organism>
<dbReference type="GO" id="GO:0005737">
    <property type="term" value="C:cytoplasm"/>
    <property type="evidence" value="ECO:0007669"/>
    <property type="project" value="TreeGrafter"/>
</dbReference>
<dbReference type="Pfam" id="PF08190">
    <property type="entry name" value="PIH1"/>
    <property type="match status" value="1"/>
</dbReference>
<dbReference type="PANTHER" id="PTHR22997">
    <property type="entry name" value="PIH1 DOMAIN-CONTAINING PROTEIN 1"/>
    <property type="match status" value="1"/>
</dbReference>
<sequence>MNPLEQFTPEELMQKGSKIWKQLDELVATDPQAYREYIKSVTESANTPEESHIKPGFRLETKELNSDISKVYHINIAVTDKLEAPPAHDPLNIPVCLSEIRTGEDKKSKVVDALINPAVLDKCNKDSFFKSDIINLVIDCIDETHGVKLSKRTNKIYENEYKGPFGWENGKPLSDADIAKKNDVKVVAESAEESGLSSLKLPSQPAVNLKSHSASSQPPIIQVVNSEASWSQKESATHQIFYCILPNAKSQSEIDINLKEGIIKVSTSKHNISIPALNLKSIHDCEAKFIKSSETLKIKIPK</sequence>
<dbReference type="EMBL" id="MCGO01000007">
    <property type="protein sequence ID" value="ORY50491.1"/>
    <property type="molecule type" value="Genomic_DNA"/>
</dbReference>
<gene>
    <name evidence="3" type="ORF">BCR33DRAFT_713280</name>
</gene>
<dbReference type="InterPro" id="IPR050734">
    <property type="entry name" value="PIH1/Kintoun_subfamily"/>
</dbReference>
<accession>A0A1Y2CTZ0</accession>
<reference evidence="3 4" key="1">
    <citation type="submission" date="2016-07" db="EMBL/GenBank/DDBJ databases">
        <title>Pervasive Adenine N6-methylation of Active Genes in Fungi.</title>
        <authorList>
            <consortium name="DOE Joint Genome Institute"/>
            <person name="Mondo S.J."/>
            <person name="Dannebaum R.O."/>
            <person name="Kuo R.C."/>
            <person name="Labutti K."/>
            <person name="Haridas S."/>
            <person name="Kuo A."/>
            <person name="Salamov A."/>
            <person name="Ahrendt S.R."/>
            <person name="Lipzen A."/>
            <person name="Sullivan W."/>
            <person name="Andreopoulos W.B."/>
            <person name="Clum A."/>
            <person name="Lindquist E."/>
            <person name="Daum C."/>
            <person name="Ramamoorthy G.K."/>
            <person name="Gryganskyi A."/>
            <person name="Culley D."/>
            <person name="Magnuson J.K."/>
            <person name="James T.Y."/>
            <person name="O'Malley M.A."/>
            <person name="Stajich J.E."/>
            <person name="Spatafora J.W."/>
            <person name="Visel A."/>
            <person name="Grigoriev I.V."/>
        </authorList>
    </citation>
    <scope>NUCLEOTIDE SEQUENCE [LARGE SCALE GENOMIC DNA]</scope>
    <source>
        <strain evidence="3 4">JEL800</strain>
    </source>
</reference>
<evidence type="ECO:0000259" key="2">
    <source>
        <dbReference type="Pfam" id="PF08190"/>
    </source>
</evidence>
<dbReference type="PANTHER" id="PTHR22997:SF0">
    <property type="entry name" value="PIH1 DOMAIN-CONTAINING PROTEIN 1"/>
    <property type="match status" value="1"/>
</dbReference>
<dbReference type="STRING" id="329046.A0A1Y2CTZ0"/>
<protein>
    <recommendedName>
        <fullName evidence="2">PIH1 N-terminal domain-containing protein</fullName>
    </recommendedName>
</protein>
<dbReference type="OrthoDB" id="545063at2759"/>
<keyword evidence="4" id="KW-1185">Reference proteome</keyword>